<dbReference type="GO" id="GO:0005524">
    <property type="term" value="F:ATP binding"/>
    <property type="evidence" value="ECO:0007669"/>
    <property type="project" value="UniProtKB-UniRule"/>
</dbReference>
<dbReference type="GO" id="GO:0004140">
    <property type="term" value="F:dephospho-CoA kinase activity"/>
    <property type="evidence" value="ECO:0007669"/>
    <property type="project" value="UniProtKB-UniRule"/>
</dbReference>
<comment type="subcellular location">
    <subcellularLocation>
        <location evidence="5">Cytoplasm</location>
    </subcellularLocation>
</comment>
<keyword evidence="5 7" id="KW-0808">Transferase</keyword>
<keyword evidence="8" id="KW-1185">Reference proteome</keyword>
<dbReference type="PROSITE" id="PS51219">
    <property type="entry name" value="DPCK"/>
    <property type="match status" value="1"/>
</dbReference>
<dbReference type="Proteomes" id="UP000590524">
    <property type="component" value="Unassembled WGS sequence"/>
</dbReference>
<dbReference type="PANTHER" id="PTHR10695:SF46">
    <property type="entry name" value="BIFUNCTIONAL COENZYME A SYNTHASE-RELATED"/>
    <property type="match status" value="1"/>
</dbReference>
<evidence type="ECO:0000313" key="8">
    <source>
        <dbReference type="Proteomes" id="UP000590524"/>
    </source>
</evidence>
<reference evidence="7 8" key="1">
    <citation type="submission" date="2020-08" db="EMBL/GenBank/DDBJ databases">
        <title>Genomic Encyclopedia of Type Strains, Phase IV (KMG-IV): sequencing the most valuable type-strain genomes for metagenomic binning, comparative biology and taxonomic classification.</title>
        <authorList>
            <person name="Goeker M."/>
        </authorList>
    </citation>
    <scope>NUCLEOTIDE SEQUENCE [LARGE SCALE GENOMIC DNA]</scope>
    <source>
        <strain evidence="7 8">DSM 19371</strain>
    </source>
</reference>
<dbReference type="GO" id="GO:0015937">
    <property type="term" value="P:coenzyme A biosynthetic process"/>
    <property type="evidence" value="ECO:0007669"/>
    <property type="project" value="UniProtKB-UniRule"/>
</dbReference>
<dbReference type="UniPathway" id="UPA00241">
    <property type="reaction ID" value="UER00356"/>
</dbReference>
<dbReference type="CDD" id="cd02022">
    <property type="entry name" value="DPCK"/>
    <property type="match status" value="1"/>
</dbReference>
<dbReference type="InterPro" id="IPR027417">
    <property type="entry name" value="P-loop_NTPase"/>
</dbReference>
<organism evidence="7 8">
    <name type="scientific">Sphingobium scionense</name>
    <dbReference type="NCBI Taxonomy" id="1404341"/>
    <lineage>
        <taxon>Bacteria</taxon>
        <taxon>Pseudomonadati</taxon>
        <taxon>Pseudomonadota</taxon>
        <taxon>Alphaproteobacteria</taxon>
        <taxon>Sphingomonadales</taxon>
        <taxon>Sphingomonadaceae</taxon>
        <taxon>Sphingobium</taxon>
    </lineage>
</organism>
<keyword evidence="3 5" id="KW-0067">ATP-binding</keyword>
<comment type="similarity">
    <text evidence="1 5">Belongs to the CoaE family.</text>
</comment>
<evidence type="ECO:0000256" key="5">
    <source>
        <dbReference type="HAMAP-Rule" id="MF_00376"/>
    </source>
</evidence>
<accession>A0A7W6LUB6</accession>
<evidence type="ECO:0000256" key="3">
    <source>
        <dbReference type="ARBA" id="ARBA00022840"/>
    </source>
</evidence>
<comment type="pathway">
    <text evidence="5">Cofactor biosynthesis; coenzyme A biosynthesis; CoA from (R)-pantothenate: step 5/5.</text>
</comment>
<dbReference type="AlphaFoldDB" id="A0A7W6LUB6"/>
<dbReference type="SUPFAM" id="SSF52540">
    <property type="entry name" value="P-loop containing nucleoside triphosphate hydrolases"/>
    <property type="match status" value="1"/>
</dbReference>
<feature type="binding site" evidence="5">
    <location>
        <begin position="11"/>
        <end position="16"/>
    </location>
    <ligand>
        <name>ATP</name>
        <dbReference type="ChEBI" id="CHEBI:30616"/>
    </ligand>
</feature>
<keyword evidence="4 5" id="KW-0173">Coenzyme A biosynthesis</keyword>
<dbReference type="HAMAP" id="MF_00376">
    <property type="entry name" value="Dephospho_CoA_kinase"/>
    <property type="match status" value="1"/>
</dbReference>
<comment type="catalytic activity">
    <reaction evidence="5">
        <text>3'-dephospho-CoA + ATP = ADP + CoA + H(+)</text>
        <dbReference type="Rhea" id="RHEA:18245"/>
        <dbReference type="ChEBI" id="CHEBI:15378"/>
        <dbReference type="ChEBI" id="CHEBI:30616"/>
        <dbReference type="ChEBI" id="CHEBI:57287"/>
        <dbReference type="ChEBI" id="CHEBI:57328"/>
        <dbReference type="ChEBI" id="CHEBI:456216"/>
        <dbReference type="EC" id="2.7.1.24"/>
    </reaction>
</comment>
<dbReference type="EC" id="2.7.1.24" evidence="5 6"/>
<dbReference type="InterPro" id="IPR001977">
    <property type="entry name" value="Depp_CoAkinase"/>
</dbReference>
<keyword evidence="2 5" id="KW-0547">Nucleotide-binding</keyword>
<evidence type="ECO:0000313" key="7">
    <source>
        <dbReference type="EMBL" id="MBB4149858.1"/>
    </source>
</evidence>
<evidence type="ECO:0000256" key="4">
    <source>
        <dbReference type="ARBA" id="ARBA00022993"/>
    </source>
</evidence>
<comment type="caution">
    <text evidence="7">The sequence shown here is derived from an EMBL/GenBank/DDBJ whole genome shotgun (WGS) entry which is preliminary data.</text>
</comment>
<sequence length="197" mass="21550">MKIYGLTGSIGMGKSAVAAMFRREGVPVFDADAEVHRLQGPGGRLLPAIEARFPGTTGPQGVDRTKLGAAVFGHPAELKALEAIVHPAVGESRRRFLKGHRSRRFVILDVPLLFEKGGHRRMAGIIVVSAPAWKQRRRVLARPGMTVAKFRNILRLQVPDAEKRLRADYIINTGTTFAATRAQVRRLVACLGARTGR</sequence>
<dbReference type="NCBIfam" id="TIGR00152">
    <property type="entry name" value="dephospho-CoA kinase"/>
    <property type="match status" value="1"/>
</dbReference>
<dbReference type="Pfam" id="PF01121">
    <property type="entry name" value="CoaE"/>
    <property type="match status" value="1"/>
</dbReference>
<gene>
    <name evidence="5" type="primary">coaE</name>
    <name evidence="7" type="ORF">GGQ90_003652</name>
</gene>
<evidence type="ECO:0000256" key="1">
    <source>
        <dbReference type="ARBA" id="ARBA00009018"/>
    </source>
</evidence>
<dbReference type="Gene3D" id="3.40.50.300">
    <property type="entry name" value="P-loop containing nucleotide triphosphate hydrolases"/>
    <property type="match status" value="1"/>
</dbReference>
<dbReference type="GO" id="GO:0005737">
    <property type="term" value="C:cytoplasm"/>
    <property type="evidence" value="ECO:0007669"/>
    <property type="project" value="UniProtKB-SubCell"/>
</dbReference>
<keyword evidence="5" id="KW-0963">Cytoplasm</keyword>
<dbReference type="RefSeq" id="WP_188083343.1">
    <property type="nucleotide sequence ID" value="NZ_JACIEU010000015.1"/>
</dbReference>
<evidence type="ECO:0000256" key="2">
    <source>
        <dbReference type="ARBA" id="ARBA00022741"/>
    </source>
</evidence>
<dbReference type="PANTHER" id="PTHR10695">
    <property type="entry name" value="DEPHOSPHO-COA KINASE-RELATED"/>
    <property type="match status" value="1"/>
</dbReference>
<protein>
    <recommendedName>
        <fullName evidence="5 6">Dephospho-CoA kinase</fullName>
        <ecNumber evidence="5 6">2.7.1.24</ecNumber>
    </recommendedName>
    <alternativeName>
        <fullName evidence="5">Dephosphocoenzyme A kinase</fullName>
    </alternativeName>
</protein>
<name>A0A7W6LUB6_9SPHN</name>
<proteinExistence type="inferred from homology"/>
<keyword evidence="5 7" id="KW-0418">Kinase</keyword>
<evidence type="ECO:0000256" key="6">
    <source>
        <dbReference type="NCBIfam" id="TIGR00152"/>
    </source>
</evidence>
<comment type="function">
    <text evidence="5">Catalyzes the phosphorylation of the 3'-hydroxyl group of dephosphocoenzyme A to form coenzyme A.</text>
</comment>
<dbReference type="EMBL" id="JACIEU010000015">
    <property type="protein sequence ID" value="MBB4149858.1"/>
    <property type="molecule type" value="Genomic_DNA"/>
</dbReference>